<feature type="transmembrane region" description="Helical" evidence="1">
    <location>
        <begin position="154"/>
        <end position="176"/>
    </location>
</feature>
<keyword evidence="1" id="KW-1133">Transmembrane helix</keyword>
<evidence type="ECO:0000313" key="3">
    <source>
        <dbReference type="Proteomes" id="UP000000788"/>
    </source>
</evidence>
<dbReference type="STRING" id="93059.P9211_01121"/>
<evidence type="ECO:0000256" key="1">
    <source>
        <dbReference type="SAM" id="Phobius"/>
    </source>
</evidence>
<feature type="transmembrane region" description="Helical" evidence="1">
    <location>
        <begin position="197"/>
        <end position="220"/>
    </location>
</feature>
<dbReference type="KEGG" id="pmj:P9211_01121"/>
<reference evidence="2 3" key="1">
    <citation type="journal article" date="2007" name="PLoS Genet.">
        <title>Patterns and implications of gene gain and loss in the evolution of Prochlorococcus.</title>
        <authorList>
            <person name="Kettler G.C."/>
            <person name="Martiny A.C."/>
            <person name="Huang K."/>
            <person name="Zucker J."/>
            <person name="Coleman M.L."/>
            <person name="Rodrigue S."/>
            <person name="Chen F."/>
            <person name="Lapidus A."/>
            <person name="Ferriera S."/>
            <person name="Johnson J."/>
            <person name="Steglich C."/>
            <person name="Church G.M."/>
            <person name="Richardson P."/>
            <person name="Chisholm S.W."/>
        </authorList>
    </citation>
    <scope>NUCLEOTIDE SEQUENCE [LARGE SCALE GENOMIC DNA]</scope>
    <source>
        <strain evidence="3">MIT 9211</strain>
    </source>
</reference>
<dbReference type="Pfam" id="PF11318">
    <property type="entry name" value="DUF3120"/>
    <property type="match status" value="1"/>
</dbReference>
<organism evidence="2 3">
    <name type="scientific">Prochlorococcus marinus (strain MIT 9211)</name>
    <dbReference type="NCBI Taxonomy" id="93059"/>
    <lineage>
        <taxon>Bacteria</taxon>
        <taxon>Bacillati</taxon>
        <taxon>Cyanobacteriota</taxon>
        <taxon>Cyanophyceae</taxon>
        <taxon>Synechococcales</taxon>
        <taxon>Prochlorococcaceae</taxon>
        <taxon>Prochlorococcus</taxon>
    </lineage>
</organism>
<sequence length="228" mass="24917">MYLSNPRTLQFWASTLVVLPVFLQAPWVHFHPLSALLFTFVLLLGGILLEDLINAKWSRIGSLLVGVSGSWLGGCLFWGWLRMYPVLHLPVEAVALPAAFLGITSRWRIGAGFYLSCLLGTAFTDLMMVLTGVMKQWPDVVNSSFDNAAETLHSTALNLLNPISLAMLLIAALLIVCISDQMRQRGNLASSLEGGTWLVASAALTTTLWVDGLFFITTLIQPKLSGLI</sequence>
<dbReference type="eggNOG" id="ENOG502ZAA4">
    <property type="taxonomic scope" value="Bacteria"/>
</dbReference>
<proteinExistence type="predicted"/>
<feature type="transmembrane region" description="Helical" evidence="1">
    <location>
        <begin position="33"/>
        <end position="53"/>
    </location>
</feature>
<keyword evidence="1" id="KW-0812">Transmembrane</keyword>
<feature type="transmembrane region" description="Helical" evidence="1">
    <location>
        <begin position="87"/>
        <end position="104"/>
    </location>
</feature>
<feature type="transmembrane region" description="Helical" evidence="1">
    <location>
        <begin position="111"/>
        <end position="134"/>
    </location>
</feature>
<protein>
    <recommendedName>
        <fullName evidence="4">Permeases of the major facilitator</fullName>
    </recommendedName>
</protein>
<dbReference type="InterPro" id="IPR021468">
    <property type="entry name" value="DUF3120"/>
</dbReference>
<keyword evidence="1" id="KW-0472">Membrane</keyword>
<dbReference type="RefSeq" id="WP_012194668.1">
    <property type="nucleotide sequence ID" value="NC_009976.1"/>
</dbReference>
<dbReference type="HOGENOM" id="CLU_086048_0_0_3"/>
<name>A9BCV5_PROM4</name>
<feature type="transmembrane region" description="Helical" evidence="1">
    <location>
        <begin position="60"/>
        <end position="81"/>
    </location>
</feature>
<accession>A9BCV5</accession>
<dbReference type="Proteomes" id="UP000000788">
    <property type="component" value="Chromosome"/>
</dbReference>
<keyword evidence="3" id="KW-1185">Reference proteome</keyword>
<gene>
    <name evidence="2" type="ordered locus">P9211_01121</name>
</gene>
<evidence type="ECO:0000313" key="2">
    <source>
        <dbReference type="EMBL" id="ABX08043.1"/>
    </source>
</evidence>
<evidence type="ECO:0008006" key="4">
    <source>
        <dbReference type="Google" id="ProtNLM"/>
    </source>
</evidence>
<dbReference type="AlphaFoldDB" id="A9BCV5"/>
<dbReference type="EMBL" id="CP000878">
    <property type="protein sequence ID" value="ABX08043.1"/>
    <property type="molecule type" value="Genomic_DNA"/>
</dbReference>